<dbReference type="EMBL" id="DTDJ01000047">
    <property type="protein sequence ID" value="HGL18134.1"/>
    <property type="molecule type" value="Genomic_DNA"/>
</dbReference>
<organism evidence="1">
    <name type="scientific">candidate division WOR-3 bacterium</name>
    <dbReference type="NCBI Taxonomy" id="2052148"/>
    <lineage>
        <taxon>Bacteria</taxon>
        <taxon>Bacteria division WOR-3</taxon>
    </lineage>
</organism>
<evidence type="ECO:0000313" key="1">
    <source>
        <dbReference type="EMBL" id="HGL18134.1"/>
    </source>
</evidence>
<protein>
    <submittedName>
        <fullName evidence="1">Uncharacterized protein</fullName>
    </submittedName>
</protein>
<gene>
    <name evidence="1" type="ORF">ENU66_07395</name>
</gene>
<sequence length="183" mass="20812">MFQSILTLILVSSSIFLSDTPNDVPQHYADFVSGRFSYHSHTFSLQIHVGRLFQNYSGPIYIFINSDGDENTGWNNTGYISEDEFRLWGADLMVVVNHRYPNNSALYTLNSDGSRVFLSTIPCSIVRTTETLSRIVLVLNNLPGDTITVKLFMNEEGNWGDLFPDNYPIILINDTQLSNLYRD</sequence>
<name>A0A7V4E690_UNCW3</name>
<dbReference type="AlphaFoldDB" id="A0A7V4E690"/>
<accession>A0A7V4E690</accession>
<proteinExistence type="predicted"/>
<comment type="caution">
    <text evidence="1">The sequence shown here is derived from an EMBL/GenBank/DDBJ whole genome shotgun (WGS) entry which is preliminary data.</text>
</comment>
<reference evidence="1" key="1">
    <citation type="journal article" date="2020" name="mSystems">
        <title>Genome- and Community-Level Interaction Insights into Carbon Utilization and Element Cycling Functions of Hydrothermarchaeota in Hydrothermal Sediment.</title>
        <authorList>
            <person name="Zhou Z."/>
            <person name="Liu Y."/>
            <person name="Xu W."/>
            <person name="Pan J."/>
            <person name="Luo Z.H."/>
            <person name="Li M."/>
        </authorList>
    </citation>
    <scope>NUCLEOTIDE SEQUENCE [LARGE SCALE GENOMIC DNA]</scope>
    <source>
        <strain evidence="1">SpSt-69</strain>
    </source>
</reference>